<dbReference type="InterPro" id="IPR036397">
    <property type="entry name" value="RNaseH_sf"/>
</dbReference>
<evidence type="ECO:0000313" key="2">
    <source>
        <dbReference type="EMBL" id="KAF0739538.1"/>
    </source>
</evidence>
<dbReference type="VEuPathDB" id="FungiDB:AeMF1_019768"/>
<dbReference type="PANTHER" id="PTHR19303:SF57">
    <property type="entry name" value="HTH CENPB-TYPE DOMAIN-CONTAINING PROTEIN"/>
    <property type="match status" value="1"/>
</dbReference>
<dbReference type="AlphaFoldDB" id="A0A6G0XH05"/>
<name>A0A6G0XH05_9STRA</name>
<dbReference type="Gene3D" id="3.30.420.10">
    <property type="entry name" value="Ribonuclease H-like superfamily/Ribonuclease H"/>
    <property type="match status" value="1"/>
</dbReference>
<dbReference type="InterPro" id="IPR004875">
    <property type="entry name" value="DDE_SF_endonuclease_dom"/>
</dbReference>
<proteinExistence type="predicted"/>
<accession>A0A6G0XH05</accession>
<evidence type="ECO:0000259" key="1">
    <source>
        <dbReference type="Pfam" id="PF03184"/>
    </source>
</evidence>
<dbReference type="EMBL" id="VJMJ01000063">
    <property type="protein sequence ID" value="KAF0739538.1"/>
    <property type="molecule type" value="Genomic_DNA"/>
</dbReference>
<gene>
    <name evidence="2" type="ORF">Ae201684_004720</name>
</gene>
<dbReference type="PANTHER" id="PTHR19303">
    <property type="entry name" value="TRANSPOSON"/>
    <property type="match status" value="1"/>
</dbReference>
<dbReference type="Proteomes" id="UP000481153">
    <property type="component" value="Unassembled WGS sequence"/>
</dbReference>
<dbReference type="InterPro" id="IPR050863">
    <property type="entry name" value="CenT-Element_Derived"/>
</dbReference>
<protein>
    <recommendedName>
        <fullName evidence="1">DDE-1 domain-containing protein</fullName>
    </recommendedName>
</protein>
<reference evidence="2 3" key="1">
    <citation type="submission" date="2019-07" db="EMBL/GenBank/DDBJ databases">
        <title>Genomics analysis of Aphanomyces spp. identifies a new class of oomycete effector associated with host adaptation.</title>
        <authorList>
            <person name="Gaulin E."/>
        </authorList>
    </citation>
    <scope>NUCLEOTIDE SEQUENCE [LARGE SCALE GENOMIC DNA]</scope>
    <source>
        <strain evidence="2 3">ATCC 201684</strain>
    </source>
</reference>
<keyword evidence="3" id="KW-1185">Reference proteome</keyword>
<evidence type="ECO:0000313" key="3">
    <source>
        <dbReference type="Proteomes" id="UP000481153"/>
    </source>
</evidence>
<dbReference type="GO" id="GO:0003677">
    <property type="term" value="F:DNA binding"/>
    <property type="evidence" value="ECO:0007669"/>
    <property type="project" value="TreeGrafter"/>
</dbReference>
<comment type="caution">
    <text evidence="2">The sequence shown here is derived from an EMBL/GenBank/DDBJ whole genome shotgun (WGS) entry which is preliminary data.</text>
</comment>
<dbReference type="GO" id="GO:0005634">
    <property type="term" value="C:nucleus"/>
    <property type="evidence" value="ECO:0007669"/>
    <property type="project" value="TreeGrafter"/>
</dbReference>
<organism evidence="2 3">
    <name type="scientific">Aphanomyces euteiches</name>
    <dbReference type="NCBI Taxonomy" id="100861"/>
    <lineage>
        <taxon>Eukaryota</taxon>
        <taxon>Sar</taxon>
        <taxon>Stramenopiles</taxon>
        <taxon>Oomycota</taxon>
        <taxon>Saprolegniomycetes</taxon>
        <taxon>Saprolegniales</taxon>
        <taxon>Verrucalvaceae</taxon>
        <taxon>Aphanomyces</taxon>
    </lineage>
</organism>
<feature type="domain" description="DDE-1" evidence="1">
    <location>
        <begin position="54"/>
        <end position="218"/>
    </location>
</feature>
<dbReference type="Pfam" id="PF03184">
    <property type="entry name" value="DDE_1"/>
    <property type="match status" value="1"/>
</dbReference>
<sequence length="229" mass="25909">MFAQNFWSKHGGLPLRDIVNVDETTVYYDMPTHRIWCKIGEDSKTNSSEKHSDRLTAVPAACADGTKLPILFVLRGQPGGQIEKEELPTFPSGHVYAVQERAWMDESVWLYYLEELLKYEIVGPTAVVVDNLAAHVSDRARHFVDGELFSFLEELPPNTTSVCQPLDVGVMGPLKSKMQALWLREEPVTTAAEKRMNMIKRTIKAWESLSAETVRKSFTKALPRELCEP</sequence>